<reference evidence="7 8" key="1">
    <citation type="submission" date="2017-09" db="EMBL/GenBank/DDBJ databases">
        <title>Complete genome sequence of Oxytococcus suis strain ZY16052.</title>
        <authorList>
            <person name="Li F."/>
        </authorList>
    </citation>
    <scope>NUCLEOTIDE SEQUENCE [LARGE SCALE GENOMIC DNA]</scope>
    <source>
        <strain evidence="7 8">ZY16052</strain>
    </source>
</reference>
<keyword evidence="4" id="KW-0456">Lyase</keyword>
<dbReference type="SUPFAM" id="SSF53383">
    <property type="entry name" value="PLP-dependent transferases"/>
    <property type="match status" value="1"/>
</dbReference>
<comment type="cofactor">
    <cofactor evidence="1">
        <name>pyridoxal 5'-phosphate</name>
        <dbReference type="ChEBI" id="CHEBI:597326"/>
    </cofactor>
</comment>
<evidence type="ECO:0000256" key="2">
    <source>
        <dbReference type="ARBA" id="ARBA00012224"/>
    </source>
</evidence>
<accession>A0A347WHS1</accession>
<dbReference type="InterPro" id="IPR015424">
    <property type="entry name" value="PyrdxlP-dep_Trfase"/>
</dbReference>
<dbReference type="GO" id="GO:0008483">
    <property type="term" value="F:transaminase activity"/>
    <property type="evidence" value="ECO:0007669"/>
    <property type="project" value="UniProtKB-KW"/>
</dbReference>
<dbReference type="PANTHER" id="PTHR43525:SF1">
    <property type="entry name" value="PROTEIN MALY"/>
    <property type="match status" value="1"/>
</dbReference>
<evidence type="ECO:0000313" key="8">
    <source>
        <dbReference type="Proteomes" id="UP000263232"/>
    </source>
</evidence>
<dbReference type="CDD" id="cd00609">
    <property type="entry name" value="AAT_like"/>
    <property type="match status" value="1"/>
</dbReference>
<dbReference type="Pfam" id="PF00155">
    <property type="entry name" value="Aminotran_1_2"/>
    <property type="match status" value="1"/>
</dbReference>
<gene>
    <name evidence="7" type="ORF">CL176_00495</name>
</gene>
<dbReference type="OrthoDB" id="9802872at2"/>
<dbReference type="GO" id="GO:0047804">
    <property type="term" value="F:cysteine-S-conjugate beta-lyase activity"/>
    <property type="evidence" value="ECO:0007669"/>
    <property type="project" value="UniProtKB-EC"/>
</dbReference>
<dbReference type="InterPro" id="IPR027619">
    <property type="entry name" value="C-S_lyase_PatB-like"/>
</dbReference>
<dbReference type="RefSeq" id="WP_118989552.1">
    <property type="nucleotide sequence ID" value="NZ_CP023434.1"/>
</dbReference>
<dbReference type="InterPro" id="IPR015421">
    <property type="entry name" value="PyrdxlP-dep_Trfase_major"/>
</dbReference>
<dbReference type="EC" id="4.4.1.13" evidence="2"/>
<organism evidence="7 8">
    <name type="scientific">Suicoccus acidiformans</name>
    <dbReference type="NCBI Taxonomy" id="2036206"/>
    <lineage>
        <taxon>Bacteria</taxon>
        <taxon>Bacillati</taxon>
        <taxon>Bacillota</taxon>
        <taxon>Bacilli</taxon>
        <taxon>Lactobacillales</taxon>
        <taxon>Aerococcaceae</taxon>
        <taxon>Suicoccus</taxon>
    </lineage>
</organism>
<proteinExistence type="inferred from homology"/>
<dbReference type="KEGG" id="abae:CL176_00495"/>
<dbReference type="PANTHER" id="PTHR43525">
    <property type="entry name" value="PROTEIN MALY"/>
    <property type="match status" value="1"/>
</dbReference>
<feature type="domain" description="Aminotransferase class I/classII large" evidence="6">
    <location>
        <begin position="47"/>
        <end position="384"/>
    </location>
</feature>
<dbReference type="InterPro" id="IPR004839">
    <property type="entry name" value="Aminotransferase_I/II_large"/>
</dbReference>
<comment type="similarity">
    <text evidence="5">Belongs to the class-II pyridoxal-phosphate-dependent aminotransferase family. MalY/PatB cystathionine beta-lyase subfamily.</text>
</comment>
<dbReference type="Gene3D" id="3.40.640.10">
    <property type="entry name" value="Type I PLP-dependent aspartate aminotransferase-like (Major domain)"/>
    <property type="match status" value="1"/>
</dbReference>
<dbReference type="InterPro" id="IPR015422">
    <property type="entry name" value="PyrdxlP-dep_Trfase_small"/>
</dbReference>
<keyword evidence="7" id="KW-0032">Aminotransferase</keyword>
<name>A0A347WHS1_9LACT</name>
<evidence type="ECO:0000256" key="4">
    <source>
        <dbReference type="ARBA" id="ARBA00023239"/>
    </source>
</evidence>
<dbReference type="GO" id="GO:0030170">
    <property type="term" value="F:pyridoxal phosphate binding"/>
    <property type="evidence" value="ECO:0007669"/>
    <property type="project" value="InterPro"/>
</dbReference>
<keyword evidence="8" id="KW-1185">Reference proteome</keyword>
<dbReference type="EMBL" id="CP023434">
    <property type="protein sequence ID" value="AXY24628.1"/>
    <property type="molecule type" value="Genomic_DNA"/>
</dbReference>
<dbReference type="Gene3D" id="3.90.1150.10">
    <property type="entry name" value="Aspartate Aminotransferase, domain 1"/>
    <property type="match status" value="1"/>
</dbReference>
<dbReference type="Proteomes" id="UP000263232">
    <property type="component" value="Chromosome"/>
</dbReference>
<evidence type="ECO:0000313" key="7">
    <source>
        <dbReference type="EMBL" id="AXY24628.1"/>
    </source>
</evidence>
<dbReference type="InterPro" id="IPR051798">
    <property type="entry name" value="Class-II_PLP-Dep_Aminotrans"/>
</dbReference>
<keyword evidence="7" id="KW-0808">Transferase</keyword>
<evidence type="ECO:0000256" key="3">
    <source>
        <dbReference type="ARBA" id="ARBA00022898"/>
    </source>
</evidence>
<evidence type="ECO:0000256" key="5">
    <source>
        <dbReference type="ARBA" id="ARBA00037974"/>
    </source>
</evidence>
<evidence type="ECO:0000256" key="1">
    <source>
        <dbReference type="ARBA" id="ARBA00001933"/>
    </source>
</evidence>
<keyword evidence="3" id="KW-0663">Pyridoxal phosphate</keyword>
<evidence type="ECO:0000259" key="6">
    <source>
        <dbReference type="Pfam" id="PF00155"/>
    </source>
</evidence>
<dbReference type="NCBIfam" id="TIGR04350">
    <property type="entry name" value="C_S_lyase_PatB"/>
    <property type="match status" value="1"/>
</dbReference>
<protein>
    <recommendedName>
        <fullName evidence="2">cysteine-S-conjugate beta-lyase</fullName>
        <ecNumber evidence="2">4.4.1.13</ecNumber>
    </recommendedName>
</protein>
<dbReference type="AlphaFoldDB" id="A0A347WHS1"/>
<sequence length="390" mass="44722">MKEFIDTYYVERRNTNSLKWDALEERFGNADLLPLWVADMDFRVSDVITEQLKAKIEHGAYGYPIVPDSYYDTLNAWLNQFFGYTIQKDWLRFSSSVVQVLYNCVNTYTEVGDKVLILSPVYYPFFNAIEDTGRSVEAVELKQVDGRFQMDYTAIEEKLQAGGVKLYIHCSPHNPVGRVWTEEEQARIFQLCEQYDVLIVSDEIHQDFVFEGKHTPALCVQDGAFRDRLITAHSASKSFNIAGLTHCHVIIADEALRQKYDAFTKIYVQANINSMGLIATQAAYTGGHAWLQAIKDVIYHNYQFVQQEISERLPQAYVYPLEGTYLLFINLTEAKGDISMSELIQEKAGLAVDYGDWFAPGYENYIRLNLATKPEIVQEAVHRLIEACLD</sequence>